<comment type="similarity">
    <text evidence="4">Belongs to the NapD family.</text>
</comment>
<dbReference type="Proteomes" id="UP000275394">
    <property type="component" value="Unassembled WGS sequence"/>
</dbReference>
<comment type="subunit">
    <text evidence="4">Interacts with the cytoplasmic NapA precursor.</text>
</comment>
<evidence type="ECO:0000256" key="3">
    <source>
        <dbReference type="ARBA" id="ARBA00023186"/>
    </source>
</evidence>
<dbReference type="GO" id="GO:0051224">
    <property type="term" value="P:negative regulation of protein transport"/>
    <property type="evidence" value="ECO:0007669"/>
    <property type="project" value="UniProtKB-UniRule"/>
</dbReference>
<keyword evidence="6" id="KW-1185">Reference proteome</keyword>
<dbReference type="HAMAP" id="MF_02200">
    <property type="entry name" value="NapD"/>
    <property type="match status" value="1"/>
</dbReference>
<dbReference type="InterPro" id="IPR005623">
    <property type="entry name" value="Chaperone_NapD_NO3_reduct"/>
</dbReference>
<dbReference type="GO" id="GO:0005737">
    <property type="term" value="C:cytoplasm"/>
    <property type="evidence" value="ECO:0007669"/>
    <property type="project" value="UniProtKB-SubCell"/>
</dbReference>
<reference evidence="5 6" key="1">
    <citation type="submission" date="2018-11" db="EMBL/GenBank/DDBJ databases">
        <title>Genomic Encyclopedia of Type Strains, Phase IV (KMG-IV): sequencing the most valuable type-strain genomes for metagenomic binning, comparative biology and taxonomic classification.</title>
        <authorList>
            <person name="Goeker M."/>
        </authorList>
    </citation>
    <scope>NUCLEOTIDE SEQUENCE [LARGE SCALE GENOMIC DNA]</scope>
    <source>
        <strain evidence="5 6">DSM 100316</strain>
    </source>
</reference>
<gene>
    <name evidence="4" type="primary">napD</name>
    <name evidence="5" type="ORF">EDC56_2002</name>
</gene>
<protein>
    <recommendedName>
        <fullName evidence="4">Chaperone NapD</fullName>
    </recommendedName>
    <alternativeName>
        <fullName evidence="4">NapA signal peptide-binding chaperone NapD</fullName>
    </alternativeName>
</protein>
<evidence type="ECO:0000256" key="2">
    <source>
        <dbReference type="ARBA" id="ARBA00022490"/>
    </source>
</evidence>
<dbReference type="GO" id="GO:0005048">
    <property type="term" value="F:signal sequence binding"/>
    <property type="evidence" value="ECO:0007669"/>
    <property type="project" value="UniProtKB-UniRule"/>
</dbReference>
<dbReference type="OrthoDB" id="6455702at2"/>
<comment type="subcellular location">
    <subcellularLocation>
        <location evidence="1 4">Cytoplasm</location>
    </subcellularLocation>
</comment>
<dbReference type="AlphaFoldDB" id="A0A3N2DP39"/>
<sequence length="111" mass="12222">MNTFEHIPAEQQEWHIASLVVQGLPKDLDRLQATLNNLANASVAACDGEKGKIIVIVEADNAKALANTTDQIRITEHVLDAHLVYHQIADKNTLDDVIDDTEISLPTDLLE</sequence>
<proteinExistence type="inferred from homology"/>
<evidence type="ECO:0000256" key="4">
    <source>
        <dbReference type="HAMAP-Rule" id="MF_02200"/>
    </source>
</evidence>
<dbReference type="EMBL" id="RKHR01000004">
    <property type="protein sequence ID" value="ROS01560.1"/>
    <property type="molecule type" value="Genomic_DNA"/>
</dbReference>
<comment type="caution">
    <text evidence="5">The sequence shown here is derived from an EMBL/GenBank/DDBJ whole genome shotgun (WGS) entry which is preliminary data.</text>
</comment>
<dbReference type="PANTHER" id="PTHR38603">
    <property type="entry name" value="CHAPERONE NAPD"/>
    <property type="match status" value="1"/>
</dbReference>
<keyword evidence="2 4" id="KW-0963">Cytoplasm</keyword>
<organism evidence="5 6">
    <name type="scientific">Sinobacterium caligoides</name>
    <dbReference type="NCBI Taxonomy" id="933926"/>
    <lineage>
        <taxon>Bacteria</taxon>
        <taxon>Pseudomonadati</taxon>
        <taxon>Pseudomonadota</taxon>
        <taxon>Gammaproteobacteria</taxon>
        <taxon>Cellvibrionales</taxon>
        <taxon>Spongiibacteraceae</taxon>
        <taxon>Sinobacterium</taxon>
    </lineage>
</organism>
<dbReference type="PANTHER" id="PTHR38603:SF1">
    <property type="entry name" value="CHAPERONE NAPD"/>
    <property type="match status" value="1"/>
</dbReference>
<accession>A0A3N2DP39</accession>
<dbReference type="RefSeq" id="WP_123712338.1">
    <property type="nucleotide sequence ID" value="NZ_RKHR01000004.1"/>
</dbReference>
<name>A0A3N2DP39_9GAMM</name>
<dbReference type="Gene3D" id="3.30.70.920">
    <property type="match status" value="1"/>
</dbReference>
<keyword evidence="3 4" id="KW-0143">Chaperone</keyword>
<evidence type="ECO:0000313" key="5">
    <source>
        <dbReference type="EMBL" id="ROS01560.1"/>
    </source>
</evidence>
<dbReference type="Pfam" id="PF03927">
    <property type="entry name" value="NapD"/>
    <property type="match status" value="1"/>
</dbReference>
<evidence type="ECO:0000256" key="1">
    <source>
        <dbReference type="ARBA" id="ARBA00004496"/>
    </source>
</evidence>
<evidence type="ECO:0000313" key="6">
    <source>
        <dbReference type="Proteomes" id="UP000275394"/>
    </source>
</evidence>
<comment type="function">
    <text evidence="4">Chaperone for NapA, the catalytic subunit of the periplasmic nitrate reductase. It binds directly and specifically to the twin-arginine signal peptide of NapA, preventing premature interaction with the Tat translocase and premature export.</text>
</comment>